<dbReference type="SUPFAM" id="SSF51069">
    <property type="entry name" value="Carbonic anhydrase"/>
    <property type="match status" value="1"/>
</dbReference>
<dbReference type="Gene3D" id="3.10.200.10">
    <property type="entry name" value="Alpha carbonic anhydrase"/>
    <property type="match status" value="1"/>
</dbReference>
<dbReference type="PROSITE" id="PS51144">
    <property type="entry name" value="ALPHA_CA_2"/>
    <property type="match status" value="1"/>
</dbReference>
<comment type="cofactor">
    <cofactor evidence="1 10">
        <name>Zn(2+)</name>
        <dbReference type="ChEBI" id="CHEBI:29105"/>
    </cofactor>
</comment>
<evidence type="ECO:0000256" key="9">
    <source>
        <dbReference type="ARBA" id="ARBA00048348"/>
    </source>
</evidence>
<evidence type="ECO:0000256" key="3">
    <source>
        <dbReference type="ARBA" id="ARBA00010718"/>
    </source>
</evidence>
<evidence type="ECO:0000256" key="2">
    <source>
        <dbReference type="ARBA" id="ARBA00002904"/>
    </source>
</evidence>
<evidence type="ECO:0000259" key="11">
    <source>
        <dbReference type="PROSITE" id="PS51144"/>
    </source>
</evidence>
<sequence length="267" mass="30612">MKKTLVVSLFSIYLLFTSCSQHPGDELIDDANVTEIKNVKWSYEEETGPEHWGELLPEYILCKNGAEQSPINIQETIVGVNESLSDLKINYHSTTVSLNNNGNRISITDVSKNNTIELSEKTYKLNQIHIHTPSEHQLNSQHYEMELHFLHEDKRANLVVFAVFVQEGSEKESLAELITNLSQQKLETEVQLNQTVDLLSMLPNDFTTFRYDGSLTTPPCTERVKWLVFEQPIEMSKEQIAAFQAVISENNRPIQPQNEREIAKKHQ</sequence>
<accession>A0A366XZH3</accession>
<comment type="function">
    <text evidence="2 10">Reversible hydration of carbon dioxide.</text>
</comment>
<dbReference type="RefSeq" id="WP_113804486.1">
    <property type="nucleotide sequence ID" value="NZ_QOCW01000002.1"/>
</dbReference>
<evidence type="ECO:0000313" key="12">
    <source>
        <dbReference type="EMBL" id="RBW71006.1"/>
    </source>
</evidence>
<dbReference type="EC" id="4.2.1.1" evidence="4 10"/>
<evidence type="ECO:0000256" key="5">
    <source>
        <dbReference type="ARBA" id="ARBA00014628"/>
    </source>
</evidence>
<comment type="similarity">
    <text evidence="3 10">Belongs to the alpha-carbonic anhydrase family.</text>
</comment>
<dbReference type="PROSITE" id="PS00162">
    <property type="entry name" value="ALPHA_CA_1"/>
    <property type="match status" value="1"/>
</dbReference>
<keyword evidence="8 10" id="KW-0456">Lyase</keyword>
<reference evidence="12 13" key="1">
    <citation type="submission" date="2018-07" db="EMBL/GenBank/DDBJ databases">
        <title>Lottiidibacillus patelloidae gen. nov., sp. nov., isolated from the intestinal tract of a marine limpet and the reclassification of B. taeanensis BH030017T, B. algicola KMM 3737T and B. hwajinpoensis SW-72T as genus Lottiidibacillus.</title>
        <authorList>
            <person name="Liu R."/>
            <person name="Huang Z."/>
        </authorList>
    </citation>
    <scope>NUCLEOTIDE SEQUENCE [LARGE SCALE GENOMIC DNA]</scope>
    <source>
        <strain evidence="12 13">BH030017</strain>
    </source>
</reference>
<keyword evidence="10" id="KW-0732">Signal</keyword>
<comment type="catalytic activity">
    <reaction evidence="9 10">
        <text>hydrogencarbonate + H(+) = CO2 + H2O</text>
        <dbReference type="Rhea" id="RHEA:10748"/>
        <dbReference type="ChEBI" id="CHEBI:15377"/>
        <dbReference type="ChEBI" id="CHEBI:15378"/>
        <dbReference type="ChEBI" id="CHEBI:16526"/>
        <dbReference type="ChEBI" id="CHEBI:17544"/>
        <dbReference type="EC" id="4.2.1.1"/>
    </reaction>
</comment>
<feature type="signal peptide" evidence="10">
    <location>
        <begin position="1"/>
        <end position="23"/>
    </location>
</feature>
<dbReference type="EMBL" id="QOCW01000002">
    <property type="protein sequence ID" value="RBW71006.1"/>
    <property type="molecule type" value="Genomic_DNA"/>
</dbReference>
<feature type="domain" description="Alpha-carbonic anhydrase" evidence="11">
    <location>
        <begin position="39"/>
        <end position="267"/>
    </location>
</feature>
<organism evidence="12 13">
    <name type="scientific">Bacillus taeanensis</name>
    <dbReference type="NCBI Taxonomy" id="273032"/>
    <lineage>
        <taxon>Bacteria</taxon>
        <taxon>Bacillati</taxon>
        <taxon>Bacillota</taxon>
        <taxon>Bacilli</taxon>
        <taxon>Bacillales</taxon>
        <taxon>Bacillaceae</taxon>
        <taxon>Bacillus</taxon>
    </lineage>
</organism>
<dbReference type="InterPro" id="IPR001148">
    <property type="entry name" value="CA_dom"/>
</dbReference>
<dbReference type="PANTHER" id="PTHR18952:SF265">
    <property type="entry name" value="CARBONIC ANHYDRASE"/>
    <property type="match status" value="1"/>
</dbReference>
<dbReference type="SMART" id="SM01057">
    <property type="entry name" value="Carb_anhydrase"/>
    <property type="match status" value="1"/>
</dbReference>
<dbReference type="InterPro" id="IPR041891">
    <property type="entry name" value="Alpha_CA_prokaryot-like"/>
</dbReference>
<protein>
    <recommendedName>
        <fullName evidence="5 10">Carbonic anhydrase</fullName>
        <ecNumber evidence="4 10">4.2.1.1</ecNumber>
    </recommendedName>
</protein>
<evidence type="ECO:0000256" key="4">
    <source>
        <dbReference type="ARBA" id="ARBA00012925"/>
    </source>
</evidence>
<evidence type="ECO:0000256" key="7">
    <source>
        <dbReference type="ARBA" id="ARBA00022833"/>
    </source>
</evidence>
<dbReference type="InterPro" id="IPR036398">
    <property type="entry name" value="CA_dom_sf"/>
</dbReference>
<evidence type="ECO:0000313" key="13">
    <source>
        <dbReference type="Proteomes" id="UP000253314"/>
    </source>
</evidence>
<feature type="chain" id="PRO_5039749612" description="Carbonic anhydrase" evidence="10">
    <location>
        <begin position="24"/>
        <end position="267"/>
    </location>
</feature>
<dbReference type="PANTHER" id="PTHR18952">
    <property type="entry name" value="CARBONIC ANHYDRASE"/>
    <property type="match status" value="1"/>
</dbReference>
<dbReference type="Proteomes" id="UP000253314">
    <property type="component" value="Unassembled WGS sequence"/>
</dbReference>
<name>A0A366XZH3_9BACI</name>
<dbReference type="PROSITE" id="PS51257">
    <property type="entry name" value="PROKAR_LIPOPROTEIN"/>
    <property type="match status" value="1"/>
</dbReference>
<evidence type="ECO:0000256" key="8">
    <source>
        <dbReference type="ARBA" id="ARBA00023239"/>
    </source>
</evidence>
<dbReference type="InterPro" id="IPR023561">
    <property type="entry name" value="Carbonic_anhydrase_a-class"/>
</dbReference>
<dbReference type="GO" id="GO:0004089">
    <property type="term" value="F:carbonate dehydratase activity"/>
    <property type="evidence" value="ECO:0007669"/>
    <property type="project" value="UniProtKB-UniRule"/>
</dbReference>
<gene>
    <name evidence="12" type="ORF">DS031_03160</name>
</gene>
<evidence type="ECO:0000256" key="6">
    <source>
        <dbReference type="ARBA" id="ARBA00022723"/>
    </source>
</evidence>
<dbReference type="InterPro" id="IPR018338">
    <property type="entry name" value="Carbonic_anhydrase_a-class_CS"/>
</dbReference>
<proteinExistence type="inferred from homology"/>
<evidence type="ECO:0000256" key="10">
    <source>
        <dbReference type="RuleBase" id="RU367011"/>
    </source>
</evidence>
<dbReference type="Pfam" id="PF00194">
    <property type="entry name" value="Carb_anhydrase"/>
    <property type="match status" value="1"/>
</dbReference>
<keyword evidence="7 10" id="KW-0862">Zinc</keyword>
<keyword evidence="6 10" id="KW-0479">Metal-binding</keyword>
<dbReference type="OrthoDB" id="5327615at2"/>
<dbReference type="GO" id="GO:0008270">
    <property type="term" value="F:zinc ion binding"/>
    <property type="evidence" value="ECO:0007669"/>
    <property type="project" value="UniProtKB-UniRule"/>
</dbReference>
<dbReference type="AlphaFoldDB" id="A0A366XZH3"/>
<comment type="caution">
    <text evidence="12">The sequence shown here is derived from an EMBL/GenBank/DDBJ whole genome shotgun (WGS) entry which is preliminary data.</text>
</comment>
<keyword evidence="13" id="KW-1185">Reference proteome</keyword>
<evidence type="ECO:0000256" key="1">
    <source>
        <dbReference type="ARBA" id="ARBA00001947"/>
    </source>
</evidence>
<dbReference type="CDD" id="cd03124">
    <property type="entry name" value="alpha_CA_prokaryotic_like"/>
    <property type="match status" value="1"/>
</dbReference>